<gene>
    <name evidence="1" type="ORF">UFOPK3376_00135</name>
</gene>
<proteinExistence type="predicted"/>
<name>A0A6J7CPB7_9ZZZZ</name>
<accession>A0A6J7CPB7</accession>
<dbReference type="AlphaFoldDB" id="A0A6J7CPB7"/>
<dbReference type="EMBL" id="CAFBLP010000002">
    <property type="protein sequence ID" value="CAB4858804.1"/>
    <property type="molecule type" value="Genomic_DNA"/>
</dbReference>
<evidence type="ECO:0000313" key="1">
    <source>
        <dbReference type="EMBL" id="CAB4858804.1"/>
    </source>
</evidence>
<reference evidence="1" key="1">
    <citation type="submission" date="2020-05" db="EMBL/GenBank/DDBJ databases">
        <authorList>
            <person name="Chiriac C."/>
            <person name="Salcher M."/>
            <person name="Ghai R."/>
            <person name="Kavagutti S V."/>
        </authorList>
    </citation>
    <scope>NUCLEOTIDE SEQUENCE</scope>
</reference>
<sequence length="76" mass="8516">MHAMLGLRQECGDAVRPTTTVRGFARTIVKLEQRSTAIPVPISNFDYSANLYQVPRLILSFGTRNVCYGKEVRDDA</sequence>
<organism evidence="1">
    <name type="scientific">freshwater metagenome</name>
    <dbReference type="NCBI Taxonomy" id="449393"/>
    <lineage>
        <taxon>unclassified sequences</taxon>
        <taxon>metagenomes</taxon>
        <taxon>ecological metagenomes</taxon>
    </lineage>
</organism>
<protein>
    <submittedName>
        <fullName evidence="1">Unannotated protein</fullName>
    </submittedName>
</protein>